<organism evidence="2 3">
    <name type="scientific">Paraclostridium benzoelyticum</name>
    <dbReference type="NCBI Taxonomy" id="1629550"/>
    <lineage>
        <taxon>Bacteria</taxon>
        <taxon>Bacillati</taxon>
        <taxon>Bacillota</taxon>
        <taxon>Clostridia</taxon>
        <taxon>Peptostreptococcales</taxon>
        <taxon>Peptostreptococcaceae</taxon>
        <taxon>Paraclostridium</taxon>
    </lineage>
</organism>
<keyword evidence="3" id="KW-1185">Reference proteome</keyword>
<dbReference type="RefSeq" id="WP_046823950.1">
    <property type="nucleotide sequence ID" value="NZ_LBBT01000295.1"/>
</dbReference>
<dbReference type="Proteomes" id="UP000034407">
    <property type="component" value="Unassembled WGS sequence"/>
</dbReference>
<evidence type="ECO:0000313" key="3">
    <source>
        <dbReference type="Proteomes" id="UP000034407"/>
    </source>
</evidence>
<gene>
    <name evidence="2" type="ORF">VN21_14860</name>
</gene>
<feature type="transmembrane region" description="Helical" evidence="1">
    <location>
        <begin position="71"/>
        <end position="89"/>
    </location>
</feature>
<feature type="transmembrane region" description="Helical" evidence="1">
    <location>
        <begin position="12"/>
        <end position="31"/>
    </location>
</feature>
<name>A0A0M3DDV5_9FIRM</name>
<keyword evidence="1" id="KW-1133">Transmembrane helix</keyword>
<dbReference type="OrthoDB" id="2610916at2"/>
<dbReference type="AlphaFoldDB" id="A0A0M3DDV5"/>
<proteinExistence type="predicted"/>
<feature type="transmembrane region" description="Helical" evidence="1">
    <location>
        <begin position="95"/>
        <end position="119"/>
    </location>
</feature>
<evidence type="ECO:0000313" key="2">
    <source>
        <dbReference type="EMBL" id="KKY00311.1"/>
    </source>
</evidence>
<sequence length="137" mass="15811">MIKQFKSSFFQIFSLTFIWVLLLISIFLGDVSLSVKYTWNLVCICAISAIIFGVMYPALWNFSSLKAFNKIAISSVINTLGGIIAVWLFSQDMFIFIKPWILEIFILTIIGHVIGFYFYSKWDNTKTSKELNNLLKK</sequence>
<keyword evidence="1" id="KW-0812">Transmembrane</keyword>
<evidence type="ECO:0000256" key="1">
    <source>
        <dbReference type="SAM" id="Phobius"/>
    </source>
</evidence>
<dbReference type="EMBL" id="LBBT01000295">
    <property type="protein sequence ID" value="KKY00311.1"/>
    <property type="molecule type" value="Genomic_DNA"/>
</dbReference>
<dbReference type="PATRIC" id="fig|1629550.3.peg.2448"/>
<reference evidence="2 3" key="1">
    <citation type="submission" date="2015-04" db="EMBL/GenBank/DDBJ databases">
        <title>Microcin producing Clostridium sp. JC272T.</title>
        <authorList>
            <person name="Jyothsna T."/>
            <person name="Sasikala C."/>
            <person name="Ramana C."/>
        </authorList>
    </citation>
    <scope>NUCLEOTIDE SEQUENCE [LARGE SCALE GENOMIC DNA]</scope>
    <source>
        <strain evidence="2 3">JC272</strain>
    </source>
</reference>
<feature type="transmembrane region" description="Helical" evidence="1">
    <location>
        <begin position="37"/>
        <end position="59"/>
    </location>
</feature>
<accession>A0A0M3DDV5</accession>
<protein>
    <submittedName>
        <fullName evidence="2">Uncharacterized protein</fullName>
    </submittedName>
</protein>
<keyword evidence="1" id="KW-0472">Membrane</keyword>
<comment type="caution">
    <text evidence="2">The sequence shown here is derived from an EMBL/GenBank/DDBJ whole genome shotgun (WGS) entry which is preliminary data.</text>
</comment>